<proteinExistence type="predicted"/>
<evidence type="ECO:0000313" key="2">
    <source>
        <dbReference type="Proteomes" id="UP000256645"/>
    </source>
</evidence>
<dbReference type="OrthoDB" id="4158087at2759"/>
<gene>
    <name evidence="1" type="ORF">BP6252_08074</name>
</gene>
<dbReference type="AlphaFoldDB" id="A0A3D8RCA4"/>
<dbReference type="PANTHER" id="PTHR37540:SF5">
    <property type="entry name" value="TRANSCRIPTION FACTOR DOMAIN-CONTAINING PROTEIN"/>
    <property type="match status" value="1"/>
</dbReference>
<dbReference type="Proteomes" id="UP000256645">
    <property type="component" value="Unassembled WGS sequence"/>
</dbReference>
<reference evidence="1 2" key="1">
    <citation type="journal article" date="2018" name="IMA Fungus">
        <title>IMA Genome-F 9: Draft genome sequence of Annulohypoxylon stygium, Aspergillus mulundensis, Berkeleyomyces basicola (syn. Thielaviopsis basicola), Ceratocystis smalleyi, two Cercospora beticola strains, Coleophoma cylindrospora, Fusarium fracticaudum, Phialophora cf. hyalina, and Morchella septimelata.</title>
        <authorList>
            <person name="Wingfield B.D."/>
            <person name="Bills G.F."/>
            <person name="Dong Y."/>
            <person name="Huang W."/>
            <person name="Nel W.J."/>
            <person name="Swalarsk-Parry B.S."/>
            <person name="Vaghefi N."/>
            <person name="Wilken P.M."/>
            <person name="An Z."/>
            <person name="de Beer Z.W."/>
            <person name="De Vos L."/>
            <person name="Chen L."/>
            <person name="Duong T.A."/>
            <person name="Gao Y."/>
            <person name="Hammerbacher A."/>
            <person name="Kikkert J.R."/>
            <person name="Li Y."/>
            <person name="Li H."/>
            <person name="Li K."/>
            <person name="Li Q."/>
            <person name="Liu X."/>
            <person name="Ma X."/>
            <person name="Naidoo K."/>
            <person name="Pethybridge S.J."/>
            <person name="Sun J."/>
            <person name="Steenkamp E.T."/>
            <person name="van der Nest M.A."/>
            <person name="van Wyk S."/>
            <person name="Wingfield M.J."/>
            <person name="Xiong C."/>
            <person name="Yue Q."/>
            <person name="Zhang X."/>
        </authorList>
    </citation>
    <scope>NUCLEOTIDE SEQUENCE [LARGE SCALE GENOMIC DNA]</scope>
    <source>
        <strain evidence="1 2">BP6252</strain>
    </source>
</reference>
<protein>
    <recommendedName>
        <fullName evidence="3">Transcription factor domain-containing protein</fullName>
    </recommendedName>
</protein>
<organism evidence="1 2">
    <name type="scientific">Coleophoma cylindrospora</name>
    <dbReference type="NCBI Taxonomy" id="1849047"/>
    <lineage>
        <taxon>Eukaryota</taxon>
        <taxon>Fungi</taxon>
        <taxon>Dikarya</taxon>
        <taxon>Ascomycota</taxon>
        <taxon>Pezizomycotina</taxon>
        <taxon>Leotiomycetes</taxon>
        <taxon>Helotiales</taxon>
        <taxon>Dermateaceae</taxon>
        <taxon>Coleophoma</taxon>
    </lineage>
</organism>
<dbReference type="Pfam" id="PF11951">
    <property type="entry name" value="Fungal_trans_2"/>
    <property type="match status" value="1"/>
</dbReference>
<dbReference type="EMBL" id="PDLM01000008">
    <property type="protein sequence ID" value="RDW71511.1"/>
    <property type="molecule type" value="Genomic_DNA"/>
</dbReference>
<dbReference type="STRING" id="1849047.A0A3D8RCA4"/>
<dbReference type="PANTHER" id="PTHR37540">
    <property type="entry name" value="TRANSCRIPTION FACTOR (ACR-2), PUTATIVE-RELATED-RELATED"/>
    <property type="match status" value="1"/>
</dbReference>
<accession>A0A3D8RCA4</accession>
<dbReference type="InterPro" id="IPR021858">
    <property type="entry name" value="Fun_TF"/>
</dbReference>
<evidence type="ECO:0000313" key="1">
    <source>
        <dbReference type="EMBL" id="RDW71511.1"/>
    </source>
</evidence>
<evidence type="ECO:0008006" key="3">
    <source>
        <dbReference type="Google" id="ProtNLM"/>
    </source>
</evidence>
<comment type="caution">
    <text evidence="1">The sequence shown here is derived from an EMBL/GenBank/DDBJ whole genome shotgun (WGS) entry which is preliminary data.</text>
</comment>
<name>A0A3D8RCA4_9HELO</name>
<keyword evidence="2" id="KW-1185">Reference proteome</keyword>
<sequence length="443" mass="50099">MSPTLLNEIGAGLLDPFHVHPGSKVAGVDLLMKYYLSKGVYAHYPWQPPSVTNPTTTYYVPLVWSDPVLFHAILQLTSVRLEKEGVYGREISVNKAHLVSESVRLLRHRVEESTQHGISDETISAVATLAAIEHEKGNIRVLRMHLSGLKRMIDLRGGLQSIRDTNPMVANSIIWIFVVAIYESPFPALDPTLAPFFPSKHNLKSRAPARVSHFSDISTSLRATHLPPVPDSPNIFPIFSQIAYVLHSIQHVSELVPNNDSYPTASTSLIILTRLMTLLSYLLSLPPLQGEGEKFDDHKRLLSEAARYAILLQVFTPWRRMPPDGTMAVNVILHRLIQFVRPLLRLRRSNTLDYHDSEGKRKEDTALDAGVMLLFWIMAVGGVTADGLPERRWFASCLKELCDEMGTQTWEDWRAIVRRVLWHEQLCTPMHKKLFGEVMELQS</sequence>